<reference evidence="1 2" key="1">
    <citation type="submission" date="2014-06" db="EMBL/GenBank/DDBJ databases">
        <title>Draft genome sequence of Paenibacillus sp. MSt1.</title>
        <authorList>
            <person name="Aw Y.K."/>
            <person name="Ong K.S."/>
            <person name="Gan H.M."/>
            <person name="Lee S.M."/>
        </authorList>
    </citation>
    <scope>NUCLEOTIDE SEQUENCE [LARGE SCALE GENOMIC DNA]</scope>
    <source>
        <strain evidence="1 2">MSt1</strain>
    </source>
</reference>
<keyword evidence="2" id="KW-1185">Reference proteome</keyword>
<gene>
    <name evidence="1" type="ORF">ET33_29920</name>
</gene>
<dbReference type="AlphaFoldDB" id="A0A081P8C3"/>
<evidence type="ECO:0000313" key="1">
    <source>
        <dbReference type="EMBL" id="KEQ26946.1"/>
    </source>
</evidence>
<dbReference type="Proteomes" id="UP000028123">
    <property type="component" value="Unassembled WGS sequence"/>
</dbReference>
<name>A0A081P8C3_9BACL</name>
<accession>A0A081P8C3</accession>
<dbReference type="RefSeq" id="WP_036678396.1">
    <property type="nucleotide sequence ID" value="NZ_JNVM01000005.1"/>
</dbReference>
<organism evidence="1 2">
    <name type="scientific">Paenibacillus tyrfis</name>
    <dbReference type="NCBI Taxonomy" id="1501230"/>
    <lineage>
        <taxon>Bacteria</taxon>
        <taxon>Bacillati</taxon>
        <taxon>Bacillota</taxon>
        <taxon>Bacilli</taxon>
        <taxon>Bacillales</taxon>
        <taxon>Paenibacillaceae</taxon>
        <taxon>Paenibacillus</taxon>
    </lineage>
</organism>
<dbReference type="EMBL" id="JNVM01000005">
    <property type="protein sequence ID" value="KEQ26946.1"/>
    <property type="molecule type" value="Genomic_DNA"/>
</dbReference>
<comment type="caution">
    <text evidence="1">The sequence shown here is derived from an EMBL/GenBank/DDBJ whole genome shotgun (WGS) entry which is preliminary data.</text>
</comment>
<proteinExistence type="predicted"/>
<protein>
    <submittedName>
        <fullName evidence="1">Uncharacterized protein</fullName>
    </submittedName>
</protein>
<sequence>MLDARVTNTVIDTWMSLAWKELDVKRQKAVQAGDGTAAAAYEEQADYIHWLANELRKASGQQIEV</sequence>
<evidence type="ECO:0000313" key="2">
    <source>
        <dbReference type="Proteomes" id="UP000028123"/>
    </source>
</evidence>